<evidence type="ECO:0000256" key="7">
    <source>
        <dbReference type="PROSITE-ProRule" id="PRU01094"/>
    </source>
</evidence>
<evidence type="ECO:0000256" key="2">
    <source>
        <dbReference type="ARBA" id="ARBA00022692"/>
    </source>
</evidence>
<evidence type="ECO:0000313" key="11">
    <source>
        <dbReference type="EMBL" id="AEO68013.1"/>
    </source>
</evidence>
<keyword evidence="6 9" id="KW-0472">Membrane</keyword>
<dbReference type="GO" id="GO:0005743">
    <property type="term" value="C:mitochondrial inner membrane"/>
    <property type="evidence" value="ECO:0007669"/>
    <property type="project" value="UniProtKB-SubCell"/>
</dbReference>
<dbReference type="PANTHER" id="PTHR14009:SF6">
    <property type="entry name" value="LETM1 RBD DOMAIN-CONTAINING PROTEIN"/>
    <property type="match status" value="1"/>
</dbReference>
<dbReference type="EMBL" id="CP003011">
    <property type="protein sequence ID" value="AEO68013.1"/>
    <property type="molecule type" value="Genomic_DNA"/>
</dbReference>
<evidence type="ECO:0000256" key="8">
    <source>
        <dbReference type="SAM" id="MobiDB-lite"/>
    </source>
</evidence>
<dbReference type="HOGENOM" id="CLU_048915_0_0_1"/>
<evidence type="ECO:0000256" key="9">
    <source>
        <dbReference type="SAM" id="Phobius"/>
    </source>
</evidence>
<keyword evidence="2 9" id="KW-0812">Transmembrane</keyword>
<evidence type="ECO:0000256" key="5">
    <source>
        <dbReference type="ARBA" id="ARBA00023128"/>
    </source>
</evidence>
<dbReference type="GO" id="GO:0030003">
    <property type="term" value="P:intracellular monoatomic cation homeostasis"/>
    <property type="evidence" value="ECO:0007669"/>
    <property type="project" value="TreeGrafter"/>
</dbReference>
<gene>
    <name evidence="11" type="ORF">THITE_2117293</name>
</gene>
<dbReference type="GO" id="GO:0043022">
    <property type="term" value="F:ribosome binding"/>
    <property type="evidence" value="ECO:0007669"/>
    <property type="project" value="InterPro"/>
</dbReference>
<dbReference type="InterPro" id="IPR044202">
    <property type="entry name" value="LETM1/MDM38-like"/>
</dbReference>
<evidence type="ECO:0000256" key="4">
    <source>
        <dbReference type="ARBA" id="ARBA00022989"/>
    </source>
</evidence>
<evidence type="ECO:0000256" key="1">
    <source>
        <dbReference type="ARBA" id="ARBA00004434"/>
    </source>
</evidence>
<keyword evidence="12" id="KW-1185">Reference proteome</keyword>
<dbReference type="AlphaFoldDB" id="G2R7V4"/>
<name>G2R7V4_THETT</name>
<dbReference type="PROSITE" id="PS51758">
    <property type="entry name" value="LETM1_RBD"/>
    <property type="match status" value="1"/>
</dbReference>
<evidence type="ECO:0000259" key="10">
    <source>
        <dbReference type="PROSITE" id="PS51758"/>
    </source>
</evidence>
<keyword evidence="3" id="KW-0999">Mitochondrion inner membrane</keyword>
<dbReference type="Proteomes" id="UP000008181">
    <property type="component" value="Chromosome 3"/>
</dbReference>
<dbReference type="OrthoDB" id="73691at2759"/>
<proteinExistence type="predicted"/>
<keyword evidence="4 9" id="KW-1133">Transmembrane helix</keyword>
<dbReference type="GeneID" id="11516231"/>
<sequence length="402" mass="44770">MRHHALILRGALRANARPLPKRHALAAQLSPILILSGSSQLSRTRLRCCPQQRSYSSSSPEPQPRSQPQPQPPIQPKTETQPQQPEQEQTPSPYPSAANPPPTTRPPPLNLPARPREATSFFSAANIKYLIARGIAYMVFYKTGLSHILTNTRLLFFSSSPSSSSIAAMRPEPHTRAFSLLYRRWQHDARRLPLFALMLLVCGELTPFAVLFLPRVVPFTCRIPSQVEKVLREAEARRRAARRLVAAGGAAAGEDFARSWSGGEGRAGEKKDGKGGAARIKVVGAARATPEALAMILDLPVRSWTRKKRLWSRIHERLHFLNVDDGLLAEAGGAEALVAEELRLACADRGIDVLGRSEEELRTALGRWLHLTDERRLGVEERQKAVLWLLLSEESQWDRFEG</sequence>
<dbReference type="Pfam" id="PF07766">
    <property type="entry name" value="LETM1_RBD"/>
    <property type="match status" value="1"/>
</dbReference>
<dbReference type="eggNOG" id="ENOG502SD35">
    <property type="taxonomic scope" value="Eukaryota"/>
</dbReference>
<dbReference type="PANTHER" id="PTHR14009">
    <property type="entry name" value="LEUCINE ZIPPER-EF-HAND CONTAINING TRANSMEMBRANE PROTEIN"/>
    <property type="match status" value="1"/>
</dbReference>
<feature type="domain" description="Letm1 RBD" evidence="10">
    <location>
        <begin position="219"/>
        <end position="402"/>
    </location>
</feature>
<feature type="compositionally biased region" description="Pro residues" evidence="8">
    <location>
        <begin position="92"/>
        <end position="110"/>
    </location>
</feature>
<feature type="transmembrane region" description="Helical" evidence="9">
    <location>
        <begin position="192"/>
        <end position="213"/>
    </location>
</feature>
<dbReference type="KEGG" id="ttt:THITE_2117293"/>
<dbReference type="RefSeq" id="XP_003654349.1">
    <property type="nucleotide sequence ID" value="XM_003654301.1"/>
</dbReference>
<dbReference type="InterPro" id="IPR033122">
    <property type="entry name" value="LETM1-like_RBD"/>
</dbReference>
<organism evidence="11 12">
    <name type="scientific">Thermothielavioides terrestris (strain ATCC 38088 / NRRL 8126)</name>
    <name type="common">Thielavia terrestris</name>
    <dbReference type="NCBI Taxonomy" id="578455"/>
    <lineage>
        <taxon>Eukaryota</taxon>
        <taxon>Fungi</taxon>
        <taxon>Dikarya</taxon>
        <taxon>Ascomycota</taxon>
        <taxon>Pezizomycotina</taxon>
        <taxon>Sordariomycetes</taxon>
        <taxon>Sordariomycetidae</taxon>
        <taxon>Sordariales</taxon>
        <taxon>Chaetomiaceae</taxon>
        <taxon>Thermothielavioides</taxon>
        <taxon>Thermothielavioides terrestris</taxon>
    </lineage>
</organism>
<evidence type="ECO:0000256" key="3">
    <source>
        <dbReference type="ARBA" id="ARBA00022792"/>
    </source>
</evidence>
<comment type="subcellular location">
    <subcellularLocation>
        <location evidence="1">Mitochondrion inner membrane</location>
        <topology evidence="1">Single-pass membrane protein</topology>
    </subcellularLocation>
</comment>
<keyword evidence="5 7" id="KW-0496">Mitochondrion</keyword>
<feature type="compositionally biased region" description="Low complexity" evidence="8">
    <location>
        <begin position="50"/>
        <end position="60"/>
    </location>
</feature>
<accession>G2R7V4</accession>
<reference evidence="11 12" key="1">
    <citation type="journal article" date="2011" name="Nat. Biotechnol.">
        <title>Comparative genomic analysis of the thermophilic biomass-degrading fungi Myceliophthora thermophila and Thielavia terrestris.</title>
        <authorList>
            <person name="Berka R.M."/>
            <person name="Grigoriev I.V."/>
            <person name="Otillar R."/>
            <person name="Salamov A."/>
            <person name="Grimwood J."/>
            <person name="Reid I."/>
            <person name="Ishmael N."/>
            <person name="John T."/>
            <person name="Darmond C."/>
            <person name="Moisan M.-C."/>
            <person name="Henrissat B."/>
            <person name="Coutinho P.M."/>
            <person name="Lombard V."/>
            <person name="Natvig D.O."/>
            <person name="Lindquist E."/>
            <person name="Schmutz J."/>
            <person name="Lucas S."/>
            <person name="Harris P."/>
            <person name="Powlowski J."/>
            <person name="Bellemare A."/>
            <person name="Taylor D."/>
            <person name="Butler G."/>
            <person name="de Vries R.P."/>
            <person name="Allijn I.E."/>
            <person name="van den Brink J."/>
            <person name="Ushinsky S."/>
            <person name="Storms R."/>
            <person name="Powell A.J."/>
            <person name="Paulsen I.T."/>
            <person name="Elbourne L.D.H."/>
            <person name="Baker S.E."/>
            <person name="Magnuson J."/>
            <person name="LaBoissiere S."/>
            <person name="Clutterbuck A.J."/>
            <person name="Martinez D."/>
            <person name="Wogulis M."/>
            <person name="de Leon A.L."/>
            <person name="Rey M.W."/>
            <person name="Tsang A."/>
        </authorList>
    </citation>
    <scope>NUCLEOTIDE SEQUENCE [LARGE SCALE GENOMIC DNA]</scope>
    <source>
        <strain evidence="12">ATCC 38088 / NRRL 8126</strain>
    </source>
</reference>
<evidence type="ECO:0000313" key="12">
    <source>
        <dbReference type="Proteomes" id="UP000008181"/>
    </source>
</evidence>
<dbReference type="STRING" id="578455.G2R7V4"/>
<evidence type="ECO:0000256" key="6">
    <source>
        <dbReference type="ARBA" id="ARBA00023136"/>
    </source>
</evidence>
<protein>
    <recommendedName>
        <fullName evidence="10">Letm1 RBD domain-containing protein</fullName>
    </recommendedName>
</protein>
<feature type="compositionally biased region" description="Pro residues" evidence="8">
    <location>
        <begin position="61"/>
        <end position="75"/>
    </location>
</feature>
<feature type="compositionally biased region" description="Low complexity" evidence="8">
    <location>
        <begin position="76"/>
        <end position="91"/>
    </location>
</feature>
<feature type="region of interest" description="Disordered" evidence="8">
    <location>
        <begin position="43"/>
        <end position="114"/>
    </location>
</feature>